<dbReference type="Proteomes" id="UP001056649">
    <property type="component" value="Chromosome"/>
</dbReference>
<evidence type="ECO:0000313" key="4">
    <source>
        <dbReference type="Proteomes" id="UP001056649"/>
    </source>
</evidence>
<dbReference type="Gene3D" id="3.40.50.720">
    <property type="entry name" value="NAD(P)-binding Rossmann-like Domain"/>
    <property type="match status" value="1"/>
</dbReference>
<dbReference type="Pfam" id="PF00106">
    <property type="entry name" value="adh_short"/>
    <property type="match status" value="1"/>
</dbReference>
<evidence type="ECO:0000256" key="2">
    <source>
        <dbReference type="ARBA" id="ARBA00023002"/>
    </source>
</evidence>
<dbReference type="AlphaFoldDB" id="A0A9J7A166"/>
<dbReference type="NCBIfam" id="NF005489">
    <property type="entry name" value="PRK07102.1"/>
    <property type="match status" value="1"/>
</dbReference>
<organism evidence="3 4">
    <name type="scientific">Candidatus Endoriftia persephonae</name>
    <dbReference type="NCBI Taxonomy" id="393765"/>
    <lineage>
        <taxon>Bacteria</taxon>
        <taxon>Pseudomonadati</taxon>
        <taxon>Pseudomonadota</taxon>
        <taxon>Gammaproteobacteria</taxon>
        <taxon>Chromatiales</taxon>
        <taxon>Sedimenticolaceae</taxon>
        <taxon>Candidatus Endoriftia</taxon>
    </lineage>
</organism>
<dbReference type="PRINTS" id="PR00081">
    <property type="entry name" value="GDHRDH"/>
</dbReference>
<sequence length="245" mass="27101">MKKTIIFGATSAIAQETAKILAQNGHALFLVGRNKEKLKIIADDLSVRGAHKIITSTVDINNTSEHSAIIQNAIDEMNGLDIALIAHGTLSNQKACEISYTEAYTEFKTNCLSAISLLTLIANHFEQQASGTIIAISSVAGDRGRQSNYVYGSAKAAISIFLQGLRNRLHKKNVRVITIKPGFVDTPMTKDFEKGILWADPSVIAQGIIKAIEKKMDVVYLPWFWRYIMAVIKLIPERLFKRLSL</sequence>
<dbReference type="GO" id="GO:0016020">
    <property type="term" value="C:membrane"/>
    <property type="evidence" value="ECO:0007669"/>
    <property type="project" value="TreeGrafter"/>
</dbReference>
<evidence type="ECO:0000256" key="1">
    <source>
        <dbReference type="ARBA" id="ARBA00006484"/>
    </source>
</evidence>
<dbReference type="KEGG" id="eps:L0Y14_06630"/>
<evidence type="ECO:0000313" key="3">
    <source>
        <dbReference type="EMBL" id="USF88899.1"/>
    </source>
</evidence>
<accession>A0A9J7A166</accession>
<reference evidence="3" key="1">
    <citation type="journal article" date="2022" name="Mol. Ecol. Resour.">
        <title>The complete and closed genome of the facultative generalist Candidatus Endoriftia persephone from deep-sea hydrothermal vents.</title>
        <authorList>
            <person name="de Oliveira A.L."/>
            <person name="Srivastava A."/>
            <person name="Espada-Hinojosa S."/>
            <person name="Bright M."/>
        </authorList>
    </citation>
    <scope>NUCLEOTIDE SEQUENCE</scope>
    <source>
        <strain evidence="3">Tica-EPR-9o50.N</strain>
    </source>
</reference>
<dbReference type="PANTHER" id="PTHR44196:SF3">
    <property type="entry name" value="SHORT CHAIN DEHYDROGENASE FAMILY PROTEIN"/>
    <property type="match status" value="1"/>
</dbReference>
<dbReference type="InterPro" id="IPR036291">
    <property type="entry name" value="NAD(P)-bd_dom_sf"/>
</dbReference>
<keyword evidence="2" id="KW-0560">Oxidoreductase</keyword>
<protein>
    <submittedName>
        <fullName evidence="3">SDR family oxidoreductase</fullName>
    </submittedName>
</protein>
<name>A0A9J7A166_9GAMM</name>
<dbReference type="RefSeq" id="WP_006474099.1">
    <property type="nucleotide sequence ID" value="NZ_CP090569.1"/>
</dbReference>
<dbReference type="GO" id="GO:0016491">
    <property type="term" value="F:oxidoreductase activity"/>
    <property type="evidence" value="ECO:0007669"/>
    <property type="project" value="UniProtKB-KW"/>
</dbReference>
<dbReference type="SUPFAM" id="SSF51735">
    <property type="entry name" value="NAD(P)-binding Rossmann-fold domains"/>
    <property type="match status" value="1"/>
</dbReference>
<dbReference type="EMBL" id="CP090569">
    <property type="protein sequence ID" value="USF88899.1"/>
    <property type="molecule type" value="Genomic_DNA"/>
</dbReference>
<dbReference type="InterPro" id="IPR020904">
    <property type="entry name" value="Sc_DH/Rdtase_CS"/>
</dbReference>
<dbReference type="PANTHER" id="PTHR44196">
    <property type="entry name" value="DEHYDROGENASE/REDUCTASE SDR FAMILY MEMBER 7B"/>
    <property type="match status" value="1"/>
</dbReference>
<dbReference type="InterPro" id="IPR002347">
    <property type="entry name" value="SDR_fam"/>
</dbReference>
<gene>
    <name evidence="3" type="ORF">L0Y14_06630</name>
</gene>
<comment type="similarity">
    <text evidence="1">Belongs to the short-chain dehydrogenases/reductases (SDR) family.</text>
</comment>
<keyword evidence="4" id="KW-1185">Reference proteome</keyword>
<proteinExistence type="inferred from homology"/>
<dbReference type="PROSITE" id="PS00061">
    <property type="entry name" value="ADH_SHORT"/>
    <property type="match status" value="1"/>
</dbReference>